<keyword evidence="2" id="KW-0808">Transferase</keyword>
<dbReference type="Pfam" id="PF14269">
    <property type="entry name" value="Arylsulfotran_2"/>
    <property type="match status" value="1"/>
</dbReference>
<dbReference type="EMBL" id="VLLI01000008">
    <property type="protein sequence ID" value="TWI98749.1"/>
    <property type="molecule type" value="Genomic_DNA"/>
</dbReference>
<reference evidence="2 3" key="1">
    <citation type="submission" date="2019-07" db="EMBL/GenBank/DDBJ databases">
        <title>Genomic Encyclopedia of Archaeal and Bacterial Type Strains, Phase II (KMG-II): from individual species to whole genera.</title>
        <authorList>
            <person name="Goeker M."/>
        </authorList>
    </citation>
    <scope>NUCLEOTIDE SEQUENCE [LARGE SCALE GENOMIC DNA]</scope>
    <source>
        <strain evidence="2 3">ATCC BAA-1854</strain>
    </source>
</reference>
<evidence type="ECO:0000313" key="2">
    <source>
        <dbReference type="EMBL" id="TWI98749.1"/>
    </source>
</evidence>
<dbReference type="InterPro" id="IPR039535">
    <property type="entry name" value="ASST-like"/>
</dbReference>
<keyword evidence="1" id="KW-0812">Transmembrane</keyword>
<evidence type="ECO:0000313" key="3">
    <source>
        <dbReference type="Proteomes" id="UP000317010"/>
    </source>
</evidence>
<dbReference type="SUPFAM" id="SSF50998">
    <property type="entry name" value="Quinoprotein alcohol dehydrogenase-like"/>
    <property type="match status" value="1"/>
</dbReference>
<keyword evidence="1" id="KW-1133">Transmembrane helix</keyword>
<dbReference type="InterPro" id="IPR011047">
    <property type="entry name" value="Quinoprotein_ADH-like_sf"/>
</dbReference>
<gene>
    <name evidence="2" type="ORF">JN11_02937</name>
</gene>
<feature type="transmembrane region" description="Helical" evidence="1">
    <location>
        <begin position="12"/>
        <end position="29"/>
    </location>
</feature>
<keyword evidence="1" id="KW-0472">Membrane</keyword>
<dbReference type="Proteomes" id="UP000317010">
    <property type="component" value="Unassembled WGS sequence"/>
</dbReference>
<evidence type="ECO:0000256" key="1">
    <source>
        <dbReference type="SAM" id="Phobius"/>
    </source>
</evidence>
<dbReference type="OrthoDB" id="264813at2"/>
<keyword evidence="3" id="KW-1185">Reference proteome</keyword>
<sequence>MKKLIKYFKIGYFGLIILMLTAWLVRYSMLGGNRISPKVENAVIDFASFPTTVYNFIHKEGITDDRYIFDTVTKAGLHYWVDTAQIPNGGFLISTFKKDKSLEIKLLDIKRNIIVKHWDLNPDSILKYSVMGEINHNNIRLFHPVLLKDSSLVFNTQYLLFKIDKHSKIVWVNKHIFHHAIESASDTSVWACGTIVNKKPMYLLTHKDTLINDAVTLVNTNTGKVIFQKSLYDMLNENGYNYLITIGPFENDAFHLNDVDPAPKDTKYWNKGDLLISLRHRNTVFLYRPSINKILWLKTGPWTNQHSCSFMDDERIMVFGNDVIRNDRYTKFLYGHSNIYTYNFKTNVIDTPYHKWMNHLKIQAYTEGRCNILSNGDIFFDDSNSGKVYILNKDTLKLTYCDRIDSKHVKMMNLVRYIPN</sequence>
<name>A0A562TYR1_9SPHI</name>
<dbReference type="AlphaFoldDB" id="A0A562TYR1"/>
<organism evidence="2 3">
    <name type="scientific">Mucilaginibacter frigoritolerans</name>
    <dbReference type="NCBI Taxonomy" id="652788"/>
    <lineage>
        <taxon>Bacteria</taxon>
        <taxon>Pseudomonadati</taxon>
        <taxon>Bacteroidota</taxon>
        <taxon>Sphingobacteriia</taxon>
        <taxon>Sphingobacteriales</taxon>
        <taxon>Sphingobacteriaceae</taxon>
        <taxon>Mucilaginibacter</taxon>
    </lineage>
</organism>
<dbReference type="RefSeq" id="WP_144913669.1">
    <property type="nucleotide sequence ID" value="NZ_VLLI01000008.1"/>
</dbReference>
<comment type="caution">
    <text evidence="2">The sequence shown here is derived from an EMBL/GenBank/DDBJ whole genome shotgun (WGS) entry which is preliminary data.</text>
</comment>
<dbReference type="GO" id="GO:0016740">
    <property type="term" value="F:transferase activity"/>
    <property type="evidence" value="ECO:0007669"/>
    <property type="project" value="UniProtKB-KW"/>
</dbReference>
<accession>A0A562TYR1</accession>
<proteinExistence type="predicted"/>
<protein>
    <submittedName>
        <fullName evidence="2">Arylsulfotransferase ASST</fullName>
    </submittedName>
</protein>